<dbReference type="Gene3D" id="1.20.120.1760">
    <property type="match status" value="1"/>
</dbReference>
<dbReference type="GO" id="GO:0016780">
    <property type="term" value="F:phosphotransferase activity, for other substituted phosphate groups"/>
    <property type="evidence" value="ECO:0007669"/>
    <property type="project" value="InterPro"/>
</dbReference>
<organism evidence="4 5">
    <name type="scientific">Desulfoluna butyratoxydans</name>
    <dbReference type="NCBI Taxonomy" id="231438"/>
    <lineage>
        <taxon>Bacteria</taxon>
        <taxon>Pseudomonadati</taxon>
        <taxon>Thermodesulfobacteriota</taxon>
        <taxon>Desulfobacteria</taxon>
        <taxon>Desulfobacterales</taxon>
        <taxon>Desulfolunaceae</taxon>
        <taxon>Desulfoluna</taxon>
    </lineage>
</organism>
<feature type="transmembrane region" description="Helical" evidence="3">
    <location>
        <begin position="110"/>
        <end position="132"/>
    </location>
</feature>
<keyword evidence="3" id="KW-0812">Transmembrane</keyword>
<reference evidence="4 5" key="1">
    <citation type="submission" date="2019-03" db="EMBL/GenBank/DDBJ databases">
        <authorList>
            <person name="Nijsse B."/>
        </authorList>
    </citation>
    <scope>NUCLEOTIDE SEQUENCE [LARGE SCALE GENOMIC DNA]</scope>
    <source>
        <strain evidence="4">Desulfoluna butyratoxydans MSL71</strain>
    </source>
</reference>
<dbReference type="Proteomes" id="UP000507962">
    <property type="component" value="Unassembled WGS sequence"/>
</dbReference>
<keyword evidence="3" id="KW-1133">Transmembrane helix</keyword>
<gene>
    <name evidence="4" type="ORF">MSL71_8400</name>
</gene>
<comment type="similarity">
    <text evidence="2">Belongs to the CDP-alcohol phosphatidyltransferase class-I family.</text>
</comment>
<dbReference type="InterPro" id="IPR048254">
    <property type="entry name" value="CDP_ALCOHOL_P_TRANSF_CS"/>
</dbReference>
<accession>A0A4U8YNH8</accession>
<dbReference type="GO" id="GO:0008654">
    <property type="term" value="P:phospholipid biosynthetic process"/>
    <property type="evidence" value="ECO:0007669"/>
    <property type="project" value="InterPro"/>
</dbReference>
<keyword evidence="1 2" id="KW-0808">Transferase</keyword>
<sequence>MLDKWSAGWVKRPLEGLAAPLKARGVHADKVTMTGFGVGVLAVPALAMGWYGVALVFIVANRIADGIDGILARDAGPSDAGGFLDIVLDFIFYSAVVVGFALADPGRNALAASVLIFSFVGTGSSFLAYAAMAHKQGRDPSGKALNYLEGLTEGTETIAFYVAACLFPTAFPALALAFAAACGITTVTRVSRAYQDLS</sequence>
<name>A0A4U8YNH8_9BACT</name>
<evidence type="ECO:0000313" key="5">
    <source>
        <dbReference type="Proteomes" id="UP000507962"/>
    </source>
</evidence>
<dbReference type="Pfam" id="PF01066">
    <property type="entry name" value="CDP-OH_P_transf"/>
    <property type="match status" value="1"/>
</dbReference>
<evidence type="ECO:0000256" key="2">
    <source>
        <dbReference type="RuleBase" id="RU003750"/>
    </source>
</evidence>
<proteinExistence type="inferred from homology"/>
<feature type="transmembrane region" description="Helical" evidence="3">
    <location>
        <begin position="158"/>
        <end position="184"/>
    </location>
</feature>
<dbReference type="EMBL" id="CAADHO010000001">
    <property type="protein sequence ID" value="VFQ43212.1"/>
    <property type="molecule type" value="Genomic_DNA"/>
</dbReference>
<keyword evidence="5" id="KW-1185">Reference proteome</keyword>
<feature type="transmembrane region" description="Helical" evidence="3">
    <location>
        <begin position="36"/>
        <end position="60"/>
    </location>
</feature>
<evidence type="ECO:0000313" key="4">
    <source>
        <dbReference type="EMBL" id="VFQ43212.1"/>
    </source>
</evidence>
<evidence type="ECO:0000256" key="1">
    <source>
        <dbReference type="ARBA" id="ARBA00022679"/>
    </source>
</evidence>
<dbReference type="GO" id="GO:0016020">
    <property type="term" value="C:membrane"/>
    <property type="evidence" value="ECO:0007669"/>
    <property type="project" value="InterPro"/>
</dbReference>
<dbReference type="InterPro" id="IPR043130">
    <property type="entry name" value="CDP-OH_PTrfase_TM_dom"/>
</dbReference>
<evidence type="ECO:0000256" key="3">
    <source>
        <dbReference type="SAM" id="Phobius"/>
    </source>
</evidence>
<feature type="transmembrane region" description="Helical" evidence="3">
    <location>
        <begin position="80"/>
        <end position="103"/>
    </location>
</feature>
<dbReference type="AlphaFoldDB" id="A0A4U8YNH8"/>
<dbReference type="InterPro" id="IPR000462">
    <property type="entry name" value="CDP-OH_P_trans"/>
</dbReference>
<keyword evidence="3" id="KW-0472">Membrane</keyword>
<dbReference type="RefSeq" id="WP_180137389.1">
    <property type="nucleotide sequence ID" value="NZ_CAADHO010000001.1"/>
</dbReference>
<dbReference type="PROSITE" id="PS00379">
    <property type="entry name" value="CDP_ALCOHOL_P_TRANSF"/>
    <property type="match status" value="1"/>
</dbReference>
<protein>
    <submittedName>
        <fullName evidence="4">Cdp-alcohol phosphatidyltransferase</fullName>
    </submittedName>
</protein>